<dbReference type="Proteomes" id="UP000521943">
    <property type="component" value="Unassembled WGS sequence"/>
</dbReference>
<gene>
    <name evidence="1" type="ORF">DFP72DRAFT_743148</name>
</gene>
<dbReference type="OrthoDB" id="3249298at2759"/>
<accession>A0A8H6MC27</accession>
<dbReference type="EMBL" id="JACGCI010000006">
    <property type="protein sequence ID" value="KAF6762935.1"/>
    <property type="molecule type" value="Genomic_DNA"/>
</dbReference>
<evidence type="ECO:0000313" key="1">
    <source>
        <dbReference type="EMBL" id="KAF6762935.1"/>
    </source>
</evidence>
<protein>
    <submittedName>
        <fullName evidence="1">Uncharacterized protein</fullName>
    </submittedName>
</protein>
<feature type="non-terminal residue" evidence="1">
    <location>
        <position position="71"/>
    </location>
</feature>
<feature type="non-terminal residue" evidence="1">
    <location>
        <position position="1"/>
    </location>
</feature>
<sequence>IDFGGIFFTVPAKFGTSGKGHIDFNDHRKSLTWLIAFGDWEGTNFSCSQSNIRIPIKSGQVFAYITHLLAH</sequence>
<proteinExistence type="predicted"/>
<reference evidence="1 2" key="1">
    <citation type="submission" date="2020-07" db="EMBL/GenBank/DDBJ databases">
        <title>Comparative genomics of pyrophilous fungi reveals a link between fire events and developmental genes.</title>
        <authorList>
            <consortium name="DOE Joint Genome Institute"/>
            <person name="Steindorff A.S."/>
            <person name="Carver A."/>
            <person name="Calhoun S."/>
            <person name="Stillman K."/>
            <person name="Liu H."/>
            <person name="Lipzen A."/>
            <person name="Pangilinan J."/>
            <person name="Labutti K."/>
            <person name="Bruns T.D."/>
            <person name="Grigoriev I.V."/>
        </authorList>
    </citation>
    <scope>NUCLEOTIDE SEQUENCE [LARGE SCALE GENOMIC DNA]</scope>
    <source>
        <strain evidence="1 2">CBS 144469</strain>
    </source>
</reference>
<dbReference type="Gene3D" id="3.60.130.30">
    <property type="match status" value="1"/>
</dbReference>
<dbReference type="AlphaFoldDB" id="A0A8H6MC27"/>
<comment type="caution">
    <text evidence="1">The sequence shown here is derived from an EMBL/GenBank/DDBJ whole genome shotgun (WGS) entry which is preliminary data.</text>
</comment>
<evidence type="ECO:0000313" key="2">
    <source>
        <dbReference type="Proteomes" id="UP000521943"/>
    </source>
</evidence>
<keyword evidence="2" id="KW-1185">Reference proteome</keyword>
<name>A0A8H6MC27_9AGAR</name>
<organism evidence="1 2">
    <name type="scientific">Ephemerocybe angulata</name>
    <dbReference type="NCBI Taxonomy" id="980116"/>
    <lineage>
        <taxon>Eukaryota</taxon>
        <taxon>Fungi</taxon>
        <taxon>Dikarya</taxon>
        <taxon>Basidiomycota</taxon>
        <taxon>Agaricomycotina</taxon>
        <taxon>Agaricomycetes</taxon>
        <taxon>Agaricomycetidae</taxon>
        <taxon>Agaricales</taxon>
        <taxon>Agaricineae</taxon>
        <taxon>Psathyrellaceae</taxon>
        <taxon>Ephemerocybe</taxon>
    </lineage>
</organism>